<dbReference type="AlphaFoldDB" id="A0A0R1H0V1"/>
<keyword evidence="5" id="KW-1185">Reference proteome</keyword>
<evidence type="ECO:0000256" key="1">
    <source>
        <dbReference type="ARBA" id="ARBA00008829"/>
    </source>
</evidence>
<dbReference type="InterPro" id="IPR032466">
    <property type="entry name" value="Metal_Hydrolase"/>
</dbReference>
<dbReference type="SUPFAM" id="SSF51338">
    <property type="entry name" value="Composite domain of metallo-dependent hydrolases"/>
    <property type="match status" value="1"/>
</dbReference>
<dbReference type="GO" id="GO:0005737">
    <property type="term" value="C:cytoplasm"/>
    <property type="evidence" value="ECO:0007669"/>
    <property type="project" value="TreeGrafter"/>
</dbReference>
<name>A0A0R1H0V1_9LACO</name>
<dbReference type="InterPro" id="IPR050138">
    <property type="entry name" value="DHOase/Allantoinase_Hydrolase"/>
</dbReference>
<feature type="domain" description="Amidohydrolase-related" evidence="3">
    <location>
        <begin position="52"/>
        <end position="432"/>
    </location>
</feature>
<evidence type="ECO:0000256" key="2">
    <source>
        <dbReference type="ARBA" id="ARBA00022833"/>
    </source>
</evidence>
<dbReference type="SUPFAM" id="SSF51556">
    <property type="entry name" value="Metallo-dependent hydrolases"/>
    <property type="match status" value="1"/>
</dbReference>
<dbReference type="PANTHER" id="PTHR43668:SF2">
    <property type="entry name" value="ALLANTOINASE"/>
    <property type="match status" value="1"/>
</dbReference>
<dbReference type="GO" id="GO:0006145">
    <property type="term" value="P:purine nucleobase catabolic process"/>
    <property type="evidence" value="ECO:0007669"/>
    <property type="project" value="TreeGrafter"/>
</dbReference>
<evidence type="ECO:0000313" key="4">
    <source>
        <dbReference type="EMBL" id="KRK39641.1"/>
    </source>
</evidence>
<dbReference type="Gene3D" id="3.20.20.140">
    <property type="entry name" value="Metal-dependent hydrolases"/>
    <property type="match status" value="1"/>
</dbReference>
<reference evidence="4 5" key="1">
    <citation type="journal article" date="2015" name="Genome Announc.">
        <title>Expanding the biotechnology potential of lactobacilli through comparative genomics of 213 strains and associated genera.</title>
        <authorList>
            <person name="Sun Z."/>
            <person name="Harris H.M."/>
            <person name="McCann A."/>
            <person name="Guo C."/>
            <person name="Argimon S."/>
            <person name="Zhang W."/>
            <person name="Yang X."/>
            <person name="Jeffery I.B."/>
            <person name="Cooney J.C."/>
            <person name="Kagawa T.F."/>
            <person name="Liu W."/>
            <person name="Song Y."/>
            <person name="Salvetti E."/>
            <person name="Wrobel A."/>
            <person name="Rasinkangas P."/>
            <person name="Parkhill J."/>
            <person name="Rea M.C."/>
            <person name="O'Sullivan O."/>
            <person name="Ritari J."/>
            <person name="Douillard F.P."/>
            <person name="Paul Ross R."/>
            <person name="Yang R."/>
            <person name="Briner A.E."/>
            <person name="Felis G.E."/>
            <person name="de Vos W.M."/>
            <person name="Barrangou R."/>
            <person name="Klaenhammer T.R."/>
            <person name="Caufield P.W."/>
            <person name="Cui Y."/>
            <person name="Zhang H."/>
            <person name="O'Toole P.W."/>
        </authorList>
    </citation>
    <scope>NUCLEOTIDE SEQUENCE [LARGE SCALE GENOMIC DNA]</scope>
    <source>
        <strain evidence="4 5">DSM 20003</strain>
    </source>
</reference>
<proteinExistence type="inferred from homology"/>
<dbReference type="Pfam" id="PF01979">
    <property type="entry name" value="Amidohydro_1"/>
    <property type="match status" value="1"/>
</dbReference>
<dbReference type="PANTHER" id="PTHR43668">
    <property type="entry name" value="ALLANTOINASE"/>
    <property type="match status" value="1"/>
</dbReference>
<dbReference type="GO" id="GO:0004038">
    <property type="term" value="F:allantoinase activity"/>
    <property type="evidence" value="ECO:0007669"/>
    <property type="project" value="TreeGrafter"/>
</dbReference>
<evidence type="ECO:0000259" key="3">
    <source>
        <dbReference type="Pfam" id="PF01979"/>
    </source>
</evidence>
<sequence>MTQKKILYGQVVTPLRVTAAYLTVENGKITGISTTKPILDATTEFFDYGAQYIFPGFIDGHVHCFSNPDEGFAATSVGAAVGGVTTFVDMPYDRPKPINTAARFNAKKAQIKGQTIVDIALWGTIPKQDGVKEIPGLIAAGAAAFKMSTFETDPERFPKISDVDIYDALTKLRKTGIVPAFHSENNEMIVDLIARYQQAGATYPRAHMETRPIIVETTAVQELCEIAKWTGSKLHIVHVSAPETVDLIDAYRQQGVAVTCETCYQYLVLDIHDLEKMGPRAKMNPPLREPETVAGLWQRLIAGKIDYVTSDHVPWAASDKAKGQANIFEAPSGLPGIELVAPVLYDAGVAQGRLSPVQFSQLMATHVAQRFNFSQKGSIELGKDADFAILDPQAQFTITDAGLHTKTNAITPLAGRTLQGKVTATWVRGQRVYADDQVLAPFTYGDFVPGQGLKAGASNEG</sequence>
<dbReference type="PATRIC" id="fig|1423726.3.peg.2473"/>
<dbReference type="FunFam" id="3.20.20.140:FF:000174">
    <property type="entry name" value="Dihydropyrimidinase-related protein 2"/>
    <property type="match status" value="1"/>
</dbReference>
<protein>
    <submittedName>
        <fullName evidence="4">Allantoinase</fullName>
    </submittedName>
</protein>
<dbReference type="STRING" id="1423726.FC07_GL002382"/>
<dbReference type="Gene3D" id="2.30.40.10">
    <property type="entry name" value="Urease, subunit C, domain 1"/>
    <property type="match status" value="1"/>
</dbReference>
<organism evidence="4 5">
    <name type="scientific">Loigolactobacillus bifermentans DSM 20003</name>
    <dbReference type="NCBI Taxonomy" id="1423726"/>
    <lineage>
        <taxon>Bacteria</taxon>
        <taxon>Bacillati</taxon>
        <taxon>Bacillota</taxon>
        <taxon>Bacilli</taxon>
        <taxon>Lactobacillales</taxon>
        <taxon>Lactobacillaceae</taxon>
        <taxon>Loigolactobacillus</taxon>
    </lineage>
</organism>
<comment type="caution">
    <text evidence="4">The sequence shown here is derived from an EMBL/GenBank/DDBJ whole genome shotgun (WGS) entry which is preliminary data.</text>
</comment>
<dbReference type="Proteomes" id="UP000051461">
    <property type="component" value="Unassembled WGS sequence"/>
</dbReference>
<gene>
    <name evidence="4" type="ORF">FC07_GL002382</name>
</gene>
<dbReference type="InterPro" id="IPR006680">
    <property type="entry name" value="Amidohydro-rel"/>
</dbReference>
<dbReference type="RefSeq" id="WP_057904214.1">
    <property type="nucleotide sequence ID" value="NZ_AZDA01000041.1"/>
</dbReference>
<comment type="similarity">
    <text evidence="1">Belongs to the metallo-dependent hydrolases superfamily. Hydantoinase/dihydropyrimidinase family.</text>
</comment>
<keyword evidence="2" id="KW-0862">Zinc</keyword>
<dbReference type="EMBL" id="AZDA01000041">
    <property type="protein sequence ID" value="KRK39641.1"/>
    <property type="molecule type" value="Genomic_DNA"/>
</dbReference>
<accession>A0A0R1H0V1</accession>
<evidence type="ECO:0000313" key="5">
    <source>
        <dbReference type="Proteomes" id="UP000051461"/>
    </source>
</evidence>
<dbReference type="InterPro" id="IPR011059">
    <property type="entry name" value="Metal-dep_hydrolase_composite"/>
</dbReference>
<dbReference type="OrthoDB" id="9765462at2"/>